<name>A0ABW4MK78_9BACI</name>
<comment type="similarity">
    <text evidence="1">Belongs to the DprA/Smf family.</text>
</comment>
<protein>
    <submittedName>
        <fullName evidence="3">DNA-processing protein DprA</fullName>
    </submittedName>
</protein>
<dbReference type="Pfam" id="PF02481">
    <property type="entry name" value="DNA_processg_A"/>
    <property type="match status" value="1"/>
</dbReference>
<dbReference type="RefSeq" id="WP_099363027.1">
    <property type="nucleotide sequence ID" value="NZ_JBHUEK010000007.1"/>
</dbReference>
<dbReference type="PANTHER" id="PTHR43022">
    <property type="entry name" value="PROTEIN SMF"/>
    <property type="match status" value="1"/>
</dbReference>
<evidence type="ECO:0000313" key="3">
    <source>
        <dbReference type="EMBL" id="MFD1777881.1"/>
    </source>
</evidence>
<reference evidence="4" key="1">
    <citation type="journal article" date="2019" name="Int. J. Syst. Evol. Microbiol.">
        <title>The Global Catalogue of Microorganisms (GCM) 10K type strain sequencing project: providing services to taxonomists for standard genome sequencing and annotation.</title>
        <authorList>
            <consortium name="The Broad Institute Genomics Platform"/>
            <consortium name="The Broad Institute Genome Sequencing Center for Infectious Disease"/>
            <person name="Wu L."/>
            <person name="Ma J."/>
        </authorList>
    </citation>
    <scope>NUCLEOTIDE SEQUENCE [LARGE SCALE GENOMIC DNA]</scope>
    <source>
        <strain evidence="4">CCUG 15531</strain>
    </source>
</reference>
<dbReference type="Gene3D" id="3.40.50.450">
    <property type="match status" value="1"/>
</dbReference>
<feature type="domain" description="Smf/DprA SLOG" evidence="2">
    <location>
        <begin position="80"/>
        <end position="289"/>
    </location>
</feature>
<gene>
    <name evidence="3" type="primary">dprA</name>
    <name evidence="3" type="ORF">ACFSFW_04310</name>
</gene>
<dbReference type="PANTHER" id="PTHR43022:SF1">
    <property type="entry name" value="PROTEIN SMF"/>
    <property type="match status" value="1"/>
</dbReference>
<proteinExistence type="inferred from homology"/>
<accession>A0ABW4MK78</accession>
<keyword evidence="4" id="KW-1185">Reference proteome</keyword>
<comment type="caution">
    <text evidence="3">The sequence shown here is derived from an EMBL/GenBank/DDBJ whole genome shotgun (WGS) entry which is preliminary data.</text>
</comment>
<dbReference type="EMBL" id="JBHUEK010000007">
    <property type="protein sequence ID" value="MFD1777881.1"/>
    <property type="molecule type" value="Genomic_DNA"/>
</dbReference>
<dbReference type="SUPFAM" id="SSF102405">
    <property type="entry name" value="MCP/YpsA-like"/>
    <property type="match status" value="1"/>
</dbReference>
<evidence type="ECO:0000259" key="2">
    <source>
        <dbReference type="Pfam" id="PF02481"/>
    </source>
</evidence>
<dbReference type="InterPro" id="IPR057666">
    <property type="entry name" value="DrpA_SLOG"/>
</dbReference>
<dbReference type="Proteomes" id="UP001597227">
    <property type="component" value="Unassembled WGS sequence"/>
</dbReference>
<organism evidence="3 4">
    <name type="scientific">Fredinandcohnia salidurans</name>
    <dbReference type="NCBI Taxonomy" id="2595041"/>
    <lineage>
        <taxon>Bacteria</taxon>
        <taxon>Bacillati</taxon>
        <taxon>Bacillota</taxon>
        <taxon>Bacilli</taxon>
        <taxon>Bacillales</taxon>
        <taxon>Bacillaceae</taxon>
        <taxon>Fredinandcohnia</taxon>
    </lineage>
</organism>
<dbReference type="NCBIfam" id="TIGR00732">
    <property type="entry name" value="dprA"/>
    <property type="match status" value="1"/>
</dbReference>
<evidence type="ECO:0000313" key="4">
    <source>
        <dbReference type="Proteomes" id="UP001597227"/>
    </source>
</evidence>
<sequence length="293" mass="33027">MDKFREKLIHLHHCRGIGWKSIYKILQHDLTLSNIYKYSPSFYEKILPLSKNQLTIFLKDLHSLSIQSMLKQYSDNNVGIITIFDQEYPRLLKQIFDPPWVIYTLGDKSLLNSKKLLSVVGSRTPSSTSLQSMKKVLEPLIKQNWVLVSGLARGIDTMGHQLAIRNNGKTIAVIAGGLHHIYPHENKELATTITQNHILISEYPPSTKPEKWQFPMRNRIISGLTQGTLVVEAKERSGSLITADQALNQGREVFAIPGSILEPSCVGTNKLIQSGAKLVLTSEDILSEIRTFE</sequence>
<evidence type="ECO:0000256" key="1">
    <source>
        <dbReference type="ARBA" id="ARBA00006525"/>
    </source>
</evidence>
<dbReference type="InterPro" id="IPR003488">
    <property type="entry name" value="DprA"/>
</dbReference>